<evidence type="ECO:0000313" key="4">
    <source>
        <dbReference type="EMBL" id="SEC62401.1"/>
    </source>
</evidence>
<dbReference type="InterPro" id="IPR002035">
    <property type="entry name" value="VWF_A"/>
</dbReference>
<protein>
    <submittedName>
        <fullName evidence="4">Ca-activated chloride channel family protein</fullName>
    </submittedName>
</protein>
<feature type="chain" id="PRO_5010360868" evidence="1">
    <location>
        <begin position="19"/>
        <end position="715"/>
    </location>
</feature>
<feature type="signal peptide" evidence="1">
    <location>
        <begin position="1"/>
        <end position="18"/>
    </location>
</feature>
<keyword evidence="1" id="KW-0732">Signal</keyword>
<dbReference type="InterPro" id="IPR036465">
    <property type="entry name" value="vWFA_dom_sf"/>
</dbReference>
<dbReference type="Proteomes" id="UP000183038">
    <property type="component" value="Unassembled WGS sequence"/>
</dbReference>
<dbReference type="PANTHER" id="PTHR45737:SF6">
    <property type="entry name" value="VON WILLEBRAND FACTOR A DOMAIN-CONTAINING PROTEIN 5A"/>
    <property type="match status" value="1"/>
</dbReference>
<evidence type="ECO:0000259" key="3">
    <source>
        <dbReference type="PROSITE" id="PS51468"/>
    </source>
</evidence>
<dbReference type="EMBL" id="FNTB01000001">
    <property type="protein sequence ID" value="SEC62401.1"/>
    <property type="molecule type" value="Genomic_DNA"/>
</dbReference>
<name>A0A1H4U2B6_9FLAO</name>
<feature type="domain" description="VIT" evidence="3">
    <location>
        <begin position="21"/>
        <end position="149"/>
    </location>
</feature>
<evidence type="ECO:0000313" key="5">
    <source>
        <dbReference type="Proteomes" id="UP000183038"/>
    </source>
</evidence>
<dbReference type="PROSITE" id="PS51468">
    <property type="entry name" value="VIT"/>
    <property type="match status" value="1"/>
</dbReference>
<dbReference type="Pfam" id="PF13768">
    <property type="entry name" value="VWA_3"/>
    <property type="match status" value="1"/>
</dbReference>
<dbReference type="InterPro" id="IPR013694">
    <property type="entry name" value="VIT"/>
</dbReference>
<reference evidence="4 5" key="1">
    <citation type="submission" date="2016-10" db="EMBL/GenBank/DDBJ databases">
        <authorList>
            <person name="de Groot N.N."/>
        </authorList>
    </citation>
    <scope>NUCLEOTIDE SEQUENCE [LARGE SCALE GENOMIC DNA]</scope>
    <source>
        <strain evidence="4 5">MAR_2009_71</strain>
    </source>
</reference>
<dbReference type="Gene3D" id="3.40.50.410">
    <property type="entry name" value="von Willebrand factor, type A domain"/>
    <property type="match status" value="1"/>
</dbReference>
<accession>A0A1H4U2B6</accession>
<dbReference type="SMART" id="SM00327">
    <property type="entry name" value="VWA"/>
    <property type="match status" value="1"/>
</dbReference>
<dbReference type="SMART" id="SM00609">
    <property type="entry name" value="VIT"/>
    <property type="match status" value="1"/>
</dbReference>
<proteinExistence type="predicted"/>
<dbReference type="Pfam" id="PF08487">
    <property type="entry name" value="VIT"/>
    <property type="match status" value="1"/>
</dbReference>
<dbReference type="SUPFAM" id="SSF53300">
    <property type="entry name" value="vWA-like"/>
    <property type="match status" value="1"/>
</dbReference>
<dbReference type="PROSITE" id="PS50234">
    <property type="entry name" value="VWFA"/>
    <property type="match status" value="1"/>
</dbReference>
<evidence type="ECO:0000256" key="1">
    <source>
        <dbReference type="SAM" id="SignalP"/>
    </source>
</evidence>
<dbReference type="PANTHER" id="PTHR45737">
    <property type="entry name" value="VON WILLEBRAND FACTOR A DOMAIN-CONTAINING PROTEIN 5A"/>
    <property type="match status" value="1"/>
</dbReference>
<sequence length="715" mass="79993">MKLLYTFLLCAICFAGFSQDTDSPYLLVSTENATIPLKSSITEANIAGTIAHVRVTQVYQNKGTEPIEAKYVFPLSTQAAVHKMHMIVDDRLVVAKIFEKQEAKKVYDTAIEEGKRAAKLEQHRPNVFQMNVGNIMPGDEITIDIYYTEMLVPVNGEYQFVAPAVVGPRFTGESTETEGSFAMPYTAKGIADSFDFDISVRLNAGMVIQHVNSASHEITVDYPDAKTAEIVLSEENKNPSNRDFILKYNLRGNQLQTGLLLYEGEEESFFSFQMEPNKNVVLDDIPSREYLFIVDVSGSMNGYPLEVSRALMRNLLCGLRMTDTFNVQLFASSSTMFSAVPVEINEQNIEAAIRFLSEGQGGGGTQLLSALQTAYKLPRKDMSVARSMVVITDGYVSVEKEAFELIRNNLDQASVFTFGIGSSVNRYLVEGMAKVSNSESFIATTSEEAAEVAKDFANYIATPLLTRVKVESKGFDMYDLAQKSIPDVFAARPVVVHGKYKGKAEGKIIVTGYQGKKRFRQVYNVTDGQLSKQNKSLGYLWARKRIGELDDYKKLFNEDVKAEVVALGLKYNLLTNYTSFVAVDEAIVNKDGALTKVKQPLPMPDNVNNSAVGAEAEVKETSKFKRTFNIIFEDEIAKNVKRQLTMEFKVMYAKLVSEYLKKYESLRIKLNAQGKVMRVEKFENGSWTVDESMLLDFEKISIKSVKKEITLTLKK</sequence>
<gene>
    <name evidence="4" type="ORF">SAMN05192540_3643</name>
</gene>
<evidence type="ECO:0000259" key="2">
    <source>
        <dbReference type="PROSITE" id="PS50234"/>
    </source>
</evidence>
<dbReference type="RefSeq" id="WP_074674370.1">
    <property type="nucleotide sequence ID" value="NZ_FNTB01000001.1"/>
</dbReference>
<organism evidence="4 5">
    <name type="scientific">Maribacter dokdonensis</name>
    <dbReference type="NCBI Taxonomy" id="320912"/>
    <lineage>
        <taxon>Bacteria</taxon>
        <taxon>Pseudomonadati</taxon>
        <taxon>Bacteroidota</taxon>
        <taxon>Flavobacteriia</taxon>
        <taxon>Flavobacteriales</taxon>
        <taxon>Flavobacteriaceae</taxon>
        <taxon>Maribacter</taxon>
    </lineage>
</organism>
<dbReference type="OrthoDB" id="9784383at2"/>
<dbReference type="AlphaFoldDB" id="A0A1H4U2B6"/>
<feature type="domain" description="VWFA" evidence="2">
    <location>
        <begin position="289"/>
        <end position="468"/>
    </location>
</feature>